<evidence type="ECO:0000256" key="1">
    <source>
        <dbReference type="SAM" id="SignalP"/>
    </source>
</evidence>
<evidence type="ECO:0000313" key="3">
    <source>
        <dbReference type="Proteomes" id="UP000198949"/>
    </source>
</evidence>
<dbReference type="Proteomes" id="UP000198949">
    <property type="component" value="Unassembled WGS sequence"/>
</dbReference>
<reference evidence="3" key="1">
    <citation type="submission" date="2016-10" db="EMBL/GenBank/DDBJ databases">
        <authorList>
            <person name="Varghese N."/>
            <person name="Submissions S."/>
        </authorList>
    </citation>
    <scope>NUCLEOTIDE SEQUENCE [LARGE SCALE GENOMIC DNA]</scope>
    <source>
        <strain evidence="3">CGMCC 4.3516</strain>
    </source>
</reference>
<protein>
    <recommendedName>
        <fullName evidence="4">Bla regulator protein blaR1</fullName>
    </recommendedName>
</protein>
<sequence>MASEWFYRKVIFMSAFNSTAKRTAVAAAAAAAVFLPAAAASAQEPEIPAEGWEYSEAWDFVRDEYTAESQAQTDEALAEHFGDWTFDNSLETVRLQNYFLDGENETPVQRKFRADYYVDQTGEGFEVALYVPGGITDGIQDLTSGDPVDGHYLLHCSVGDECGETELEDGTVVGWTTDGTSIEAAAFHPDGSVATVWWGSFEDDKLDVTVEQITDLAADLDTEPVWHALNADA</sequence>
<feature type="chain" id="PRO_5011631952" description="Bla regulator protein blaR1" evidence="1">
    <location>
        <begin position="43"/>
        <end position="233"/>
    </location>
</feature>
<accession>A0A1G7CVX4</accession>
<name>A0A1G7CVX4_9ACTN</name>
<organism evidence="2 3">
    <name type="scientific">Glycomyces harbinensis</name>
    <dbReference type="NCBI Taxonomy" id="58114"/>
    <lineage>
        <taxon>Bacteria</taxon>
        <taxon>Bacillati</taxon>
        <taxon>Actinomycetota</taxon>
        <taxon>Actinomycetes</taxon>
        <taxon>Glycomycetales</taxon>
        <taxon>Glycomycetaceae</taxon>
        <taxon>Glycomyces</taxon>
    </lineage>
</organism>
<keyword evidence="1" id="KW-0732">Signal</keyword>
<evidence type="ECO:0008006" key="4">
    <source>
        <dbReference type="Google" id="ProtNLM"/>
    </source>
</evidence>
<keyword evidence="3" id="KW-1185">Reference proteome</keyword>
<dbReference type="AlphaFoldDB" id="A0A1G7CVX4"/>
<proteinExistence type="predicted"/>
<gene>
    <name evidence="2" type="ORF">SAMN05216270_12171</name>
</gene>
<feature type="signal peptide" evidence="1">
    <location>
        <begin position="1"/>
        <end position="42"/>
    </location>
</feature>
<evidence type="ECO:0000313" key="2">
    <source>
        <dbReference type="EMBL" id="SDE43594.1"/>
    </source>
</evidence>
<dbReference type="EMBL" id="FNAD01000021">
    <property type="protein sequence ID" value="SDE43594.1"/>
    <property type="molecule type" value="Genomic_DNA"/>
</dbReference>